<name>A0ABQ8ZGH2_9ROSI</name>
<evidence type="ECO:0000313" key="2">
    <source>
        <dbReference type="Proteomes" id="UP001141253"/>
    </source>
</evidence>
<sequence length="127" mass="14732">MAEGKTKRRDPSSKIWYALLWVPSVSNRGFDWQKRLSPSPSIAVRVEDKSILLFQARRVAHPSSLNPRRAKAGHVFYLLLWICQVIHRYLGKPRQSQCRINLLYLLKSLTPRKGTGLIFQVSPFLFQ</sequence>
<dbReference type="Proteomes" id="UP001141253">
    <property type="component" value="Unassembled WGS sequence"/>
</dbReference>
<accession>A0ABQ8ZGH2</accession>
<keyword evidence="2" id="KW-1185">Reference proteome</keyword>
<reference evidence="1" key="1">
    <citation type="submission" date="2022-10" db="EMBL/GenBank/DDBJ databases">
        <authorList>
            <person name="Hyden B.L."/>
            <person name="Feng K."/>
            <person name="Yates T."/>
            <person name="Jawdy S."/>
            <person name="Smart L.B."/>
            <person name="Muchero W."/>
        </authorList>
    </citation>
    <scope>NUCLEOTIDE SEQUENCE</scope>
    <source>
        <tissue evidence="1">Shoot tip</tissue>
    </source>
</reference>
<dbReference type="EMBL" id="JAPFFI010000492">
    <property type="protein sequence ID" value="KAJ6288145.1"/>
    <property type="molecule type" value="Genomic_DNA"/>
</dbReference>
<protein>
    <submittedName>
        <fullName evidence="1">Uncharacterized protein</fullName>
    </submittedName>
</protein>
<evidence type="ECO:0000313" key="1">
    <source>
        <dbReference type="EMBL" id="KAJ6288145.1"/>
    </source>
</evidence>
<organism evidence="1 2">
    <name type="scientific">Salix suchowensis</name>
    <dbReference type="NCBI Taxonomy" id="1278906"/>
    <lineage>
        <taxon>Eukaryota</taxon>
        <taxon>Viridiplantae</taxon>
        <taxon>Streptophyta</taxon>
        <taxon>Embryophyta</taxon>
        <taxon>Tracheophyta</taxon>
        <taxon>Spermatophyta</taxon>
        <taxon>Magnoliopsida</taxon>
        <taxon>eudicotyledons</taxon>
        <taxon>Gunneridae</taxon>
        <taxon>Pentapetalae</taxon>
        <taxon>rosids</taxon>
        <taxon>fabids</taxon>
        <taxon>Malpighiales</taxon>
        <taxon>Salicaceae</taxon>
        <taxon>Saliceae</taxon>
        <taxon>Salix</taxon>
    </lineage>
</organism>
<comment type="caution">
    <text evidence="1">The sequence shown here is derived from an EMBL/GenBank/DDBJ whole genome shotgun (WGS) entry which is preliminary data.</text>
</comment>
<proteinExistence type="predicted"/>
<reference evidence="1" key="2">
    <citation type="journal article" date="2023" name="Int. J. Mol. Sci.">
        <title>De Novo Assembly and Annotation of 11 Diverse Shrub Willow (Salix) Genomes Reveals Novel Gene Organization in Sex-Linked Regions.</title>
        <authorList>
            <person name="Hyden B."/>
            <person name="Feng K."/>
            <person name="Yates T.B."/>
            <person name="Jawdy S."/>
            <person name="Cereghino C."/>
            <person name="Smart L.B."/>
            <person name="Muchero W."/>
        </authorList>
    </citation>
    <scope>NUCLEOTIDE SEQUENCE</scope>
    <source>
        <tissue evidence="1">Shoot tip</tissue>
    </source>
</reference>
<gene>
    <name evidence="1" type="ORF">OIU77_022142</name>
</gene>